<keyword evidence="1" id="KW-0472">Membrane</keyword>
<feature type="domain" description="VTT" evidence="2">
    <location>
        <begin position="51"/>
        <end position="154"/>
    </location>
</feature>
<sequence>MLRRLYNWLLKLAGTQHAEKVLAVVSFAEASFFPIPPDAMLIPMVLAKPERAWRTAFICSVASVAGGFLGYAIGYYAQPIGHWILSLFGHPQGLEEFHAWFAKWGVGVIFMKGLTPIPYKLVTIAAGLAQFSLVWFFIASALTRSLRFFAVAALVKRFGPEITELMEKRFYLVGTIVVGLLVAGILAVKFIPH</sequence>
<dbReference type="GO" id="GO:0005886">
    <property type="term" value="C:plasma membrane"/>
    <property type="evidence" value="ECO:0007669"/>
    <property type="project" value="TreeGrafter"/>
</dbReference>
<dbReference type="EMBL" id="FMTS01000004">
    <property type="protein sequence ID" value="SCW65849.1"/>
    <property type="molecule type" value="Genomic_DNA"/>
</dbReference>
<accession>A0A1G4SBU6</accession>
<protein>
    <submittedName>
        <fullName evidence="3">Membrane protein YqaA, SNARE-associated domain</fullName>
    </submittedName>
</protein>
<feature type="transmembrane region" description="Helical" evidence="1">
    <location>
        <begin position="170"/>
        <end position="191"/>
    </location>
</feature>
<evidence type="ECO:0000256" key="1">
    <source>
        <dbReference type="SAM" id="Phobius"/>
    </source>
</evidence>
<reference evidence="4" key="1">
    <citation type="submission" date="2016-10" db="EMBL/GenBank/DDBJ databases">
        <authorList>
            <person name="Varghese N."/>
            <person name="Submissions S."/>
        </authorList>
    </citation>
    <scope>NUCLEOTIDE SEQUENCE [LARGE SCALE GENOMIC DNA]</scope>
    <source>
        <strain evidence="4">CGMCC 1.3431</strain>
    </source>
</reference>
<dbReference type="Proteomes" id="UP000199150">
    <property type="component" value="Unassembled WGS sequence"/>
</dbReference>
<gene>
    <name evidence="3" type="ORF">SAMN02927928_2470</name>
</gene>
<dbReference type="Pfam" id="PF09335">
    <property type="entry name" value="VTT_dom"/>
    <property type="match status" value="1"/>
</dbReference>
<dbReference type="STRING" id="260084.SAMN02927928_2470"/>
<dbReference type="AlphaFoldDB" id="A0A1G4SBU6"/>
<evidence type="ECO:0000313" key="3">
    <source>
        <dbReference type="EMBL" id="SCW65849.1"/>
    </source>
</evidence>
<keyword evidence="4" id="KW-1185">Reference proteome</keyword>
<keyword evidence="1" id="KW-0812">Transmembrane</keyword>
<feature type="transmembrane region" description="Helical" evidence="1">
    <location>
        <begin position="121"/>
        <end position="142"/>
    </location>
</feature>
<dbReference type="PANTHER" id="PTHR42709">
    <property type="entry name" value="ALKALINE PHOSPHATASE LIKE PROTEIN"/>
    <property type="match status" value="1"/>
</dbReference>
<organism evidence="3 4">
    <name type="scientific">Asticcacaulis taihuensis</name>
    <dbReference type="NCBI Taxonomy" id="260084"/>
    <lineage>
        <taxon>Bacteria</taxon>
        <taxon>Pseudomonadati</taxon>
        <taxon>Pseudomonadota</taxon>
        <taxon>Alphaproteobacteria</taxon>
        <taxon>Caulobacterales</taxon>
        <taxon>Caulobacteraceae</taxon>
        <taxon>Asticcacaulis</taxon>
    </lineage>
</organism>
<keyword evidence="1" id="KW-1133">Transmembrane helix</keyword>
<dbReference type="RefSeq" id="WP_170828307.1">
    <property type="nucleotide sequence ID" value="NZ_CBCRYE010000002.1"/>
</dbReference>
<dbReference type="InterPro" id="IPR051311">
    <property type="entry name" value="DedA_domain"/>
</dbReference>
<dbReference type="PANTHER" id="PTHR42709:SF11">
    <property type="entry name" value="DEDA FAMILY PROTEIN"/>
    <property type="match status" value="1"/>
</dbReference>
<evidence type="ECO:0000313" key="4">
    <source>
        <dbReference type="Proteomes" id="UP000199150"/>
    </source>
</evidence>
<evidence type="ECO:0000259" key="2">
    <source>
        <dbReference type="Pfam" id="PF09335"/>
    </source>
</evidence>
<dbReference type="InterPro" id="IPR032816">
    <property type="entry name" value="VTT_dom"/>
</dbReference>
<feature type="transmembrane region" description="Helical" evidence="1">
    <location>
        <begin position="56"/>
        <end position="77"/>
    </location>
</feature>
<proteinExistence type="predicted"/>
<name>A0A1G4SBU6_9CAUL</name>